<dbReference type="STRING" id="299255.SAMN02745129_0695"/>
<dbReference type="InterPro" id="IPR050272">
    <property type="entry name" value="Isochorismatase-like_hydrls"/>
</dbReference>
<gene>
    <name evidence="4" type="ORF">SAMN02745129_0695</name>
</gene>
<dbReference type="EMBL" id="FQXG01000001">
    <property type="protein sequence ID" value="SHG78316.1"/>
    <property type="molecule type" value="Genomic_DNA"/>
</dbReference>
<dbReference type="SUPFAM" id="SSF52499">
    <property type="entry name" value="Isochorismatase-like hydrolases"/>
    <property type="match status" value="1"/>
</dbReference>
<protein>
    <submittedName>
        <fullName evidence="4">Nicotinamidase-related amidase</fullName>
    </submittedName>
</protein>
<dbReference type="RefSeq" id="WP_067654019.1">
    <property type="nucleotide sequence ID" value="NZ_FQXG01000001.1"/>
</dbReference>
<feature type="domain" description="Isochorismatase-like" evidence="3">
    <location>
        <begin position="38"/>
        <end position="238"/>
    </location>
</feature>
<evidence type="ECO:0000256" key="1">
    <source>
        <dbReference type="ARBA" id="ARBA00022801"/>
    </source>
</evidence>
<evidence type="ECO:0000259" key="3">
    <source>
        <dbReference type="Pfam" id="PF00857"/>
    </source>
</evidence>
<dbReference type="GO" id="GO:0016787">
    <property type="term" value="F:hydrolase activity"/>
    <property type="evidence" value="ECO:0007669"/>
    <property type="project" value="UniProtKB-KW"/>
</dbReference>
<dbReference type="Proteomes" id="UP000184268">
    <property type="component" value="Unassembled WGS sequence"/>
</dbReference>
<feature type="signal peptide" evidence="2">
    <location>
        <begin position="1"/>
        <end position="24"/>
    </location>
</feature>
<feature type="chain" id="PRO_5009912372" evidence="2">
    <location>
        <begin position="25"/>
        <end position="248"/>
    </location>
</feature>
<dbReference type="InterPro" id="IPR036380">
    <property type="entry name" value="Isochorismatase-like_sf"/>
</dbReference>
<accession>A0A1M5MM50</accession>
<proteinExistence type="predicted"/>
<name>A0A1M5MM50_9GAMM</name>
<dbReference type="AlphaFoldDB" id="A0A1M5MM50"/>
<dbReference type="PANTHER" id="PTHR43540">
    <property type="entry name" value="PEROXYUREIDOACRYLATE/UREIDOACRYLATE AMIDOHYDROLASE-RELATED"/>
    <property type="match status" value="1"/>
</dbReference>
<evidence type="ECO:0000313" key="5">
    <source>
        <dbReference type="Proteomes" id="UP000184268"/>
    </source>
</evidence>
<sequence>MNALTNTVAALSIGLLTFTSSAKAELPDPGMDYAKGRTAIVITDPQIDFLSPKGVSWKLVGKSVEANNTVENIEKLMKIAGEKDIPLIISPHFYAPTDLTFQHGGALEHAMHGIHMFESKSRIDQDGFPEGTGVDWMPQYKKYINNGKTAVATPHKVYGPDSNDTVLQLRKRGIDKIILAGMSANLCTESHLREFMEQGFEVQVVSDGTAAAQLPGLDGYAAAMTNVRMIANSVKTTEEVLKQIDEQL</sequence>
<evidence type="ECO:0000313" key="4">
    <source>
        <dbReference type="EMBL" id="SHG78316.1"/>
    </source>
</evidence>
<dbReference type="OrthoDB" id="5794853at2"/>
<reference evidence="4 5" key="1">
    <citation type="submission" date="2016-11" db="EMBL/GenBank/DDBJ databases">
        <authorList>
            <person name="Jaros S."/>
            <person name="Januszkiewicz K."/>
            <person name="Wedrychowicz H."/>
        </authorList>
    </citation>
    <scope>NUCLEOTIDE SEQUENCE [LARGE SCALE GENOMIC DNA]</scope>
    <source>
        <strain evidence="4 5">DSM 16917</strain>
    </source>
</reference>
<dbReference type="Pfam" id="PF00857">
    <property type="entry name" value="Isochorismatase"/>
    <property type="match status" value="1"/>
</dbReference>
<dbReference type="InterPro" id="IPR000868">
    <property type="entry name" value="Isochorismatase-like_dom"/>
</dbReference>
<dbReference type="PANTHER" id="PTHR43540:SF6">
    <property type="entry name" value="ISOCHORISMATASE-LIKE DOMAIN-CONTAINING PROTEIN"/>
    <property type="match status" value="1"/>
</dbReference>
<organism evidence="4 5">
    <name type="scientific">Ferrimonas marina</name>
    <dbReference type="NCBI Taxonomy" id="299255"/>
    <lineage>
        <taxon>Bacteria</taxon>
        <taxon>Pseudomonadati</taxon>
        <taxon>Pseudomonadota</taxon>
        <taxon>Gammaproteobacteria</taxon>
        <taxon>Alteromonadales</taxon>
        <taxon>Ferrimonadaceae</taxon>
        <taxon>Ferrimonas</taxon>
    </lineage>
</organism>
<keyword evidence="5" id="KW-1185">Reference proteome</keyword>
<keyword evidence="1" id="KW-0378">Hydrolase</keyword>
<keyword evidence="2" id="KW-0732">Signal</keyword>
<dbReference type="Gene3D" id="3.40.50.850">
    <property type="entry name" value="Isochorismatase-like"/>
    <property type="match status" value="1"/>
</dbReference>
<evidence type="ECO:0000256" key="2">
    <source>
        <dbReference type="SAM" id="SignalP"/>
    </source>
</evidence>